<feature type="region of interest" description="Disordered" evidence="2">
    <location>
        <begin position="93"/>
        <end position="114"/>
    </location>
</feature>
<dbReference type="NCBIfam" id="TIGR01167">
    <property type="entry name" value="LPXTG_anchor"/>
    <property type="match status" value="1"/>
</dbReference>
<keyword evidence="6" id="KW-1185">Reference proteome</keyword>
<keyword evidence="1" id="KW-0964">Secreted</keyword>
<gene>
    <name evidence="5" type="primary">243</name>
    <name evidence="5" type="ORF">SEA_PUMPERNICKEL_243</name>
</gene>
<evidence type="ECO:0000313" key="5">
    <source>
        <dbReference type="EMBL" id="UDL15993.1"/>
    </source>
</evidence>
<keyword evidence="3" id="KW-1133">Transmembrane helix</keyword>
<sequence>MVTDTGVHTAPGKHHEAVTELRFAYKKTTPGEEAVTHQEYKYERTVADFKTQYFFAKFTQTKTRTWIKEIPAQKAVYEKFTWSGPYAPTVAPPSNGWKSAGTTSDTKGSKPDVIQHQGNGNGSYFYFKTTKAAVPAVPGHWSDWSAYGPWTLWQPVQHTSWQDSNAPIGSPEFHGQGDTWYRVWQQRPTGETRQVQTGTHVETSDWLTAPPAGEGWKQIDSRTVTDREATEGKTYYFMPGGPPSENLSDANYTTETPGEPWVKVDEKRFQTQAEYTEPDVVTNYSHTYKSPDCTVPPTPANPQASIEAICGAADITLTNPVTGEGDQITASFVVYVDGKFHAAYAVEGGKSETTRLTFDEDSGEHKIEVYQAGTSEYKLIAEGTVPSDCIAPEPETKVEFSDWVDGEFDCDATEVPQTRTKSVTEYVLVGNEWVAQEPVVTTEEGSRPLTDEEQEAADIECAGPQPENKVEESDWVTGKFECGDTTVQITREVTVTEYVREGAEWVEGESVTTTQTETRDLTAEEIASLECPVVVPPTEEPPVVTPSVDTPKTPTPAPAPQKSGEDETGTLATTGGDAAPLLTVAGIAALLTAAGAVLLIRRRKVASE</sequence>
<dbReference type="GeneID" id="80019884"/>
<proteinExistence type="predicted"/>
<dbReference type="PROSITE" id="PS50847">
    <property type="entry name" value="GRAM_POS_ANCHORING"/>
    <property type="match status" value="1"/>
</dbReference>
<dbReference type="InterPro" id="IPR019931">
    <property type="entry name" value="LPXTG_anchor"/>
</dbReference>
<dbReference type="Proteomes" id="UP000827768">
    <property type="component" value="Segment"/>
</dbReference>
<evidence type="ECO:0000256" key="2">
    <source>
        <dbReference type="SAM" id="MobiDB-lite"/>
    </source>
</evidence>
<name>A0AAE9C2K2_9CAUD</name>
<accession>A0AAE9C2K2</accession>
<dbReference type="RefSeq" id="YP_010755233.1">
    <property type="nucleotide sequence ID" value="NC_073468.1"/>
</dbReference>
<dbReference type="EMBL" id="OK040790">
    <property type="protein sequence ID" value="UDL15993.1"/>
    <property type="molecule type" value="Genomic_DNA"/>
</dbReference>
<keyword evidence="3" id="KW-0812">Transmembrane</keyword>
<evidence type="ECO:0000256" key="1">
    <source>
        <dbReference type="ARBA" id="ARBA00022525"/>
    </source>
</evidence>
<evidence type="ECO:0000313" key="6">
    <source>
        <dbReference type="Proteomes" id="UP000827768"/>
    </source>
</evidence>
<keyword evidence="3" id="KW-0472">Membrane</keyword>
<evidence type="ECO:0000259" key="4">
    <source>
        <dbReference type="PROSITE" id="PS50847"/>
    </source>
</evidence>
<organism evidence="5 6">
    <name type="scientific">Microbacterium phage Pumpernickel</name>
    <dbReference type="NCBI Taxonomy" id="2885983"/>
    <lineage>
        <taxon>Viruses</taxon>
        <taxon>Duplodnaviria</taxon>
        <taxon>Heunggongvirae</taxon>
        <taxon>Uroviricota</taxon>
        <taxon>Caudoviricetes</taxon>
        <taxon>Pumpernickelvirus</taxon>
        <taxon>Pumpernickelvirus pumpernickel</taxon>
    </lineage>
</organism>
<feature type="domain" description="Gram-positive cocci surface proteins LPxTG" evidence="4">
    <location>
        <begin position="571"/>
        <end position="608"/>
    </location>
</feature>
<dbReference type="KEGG" id="vg:80019884"/>
<evidence type="ECO:0000256" key="3">
    <source>
        <dbReference type="SAM" id="Phobius"/>
    </source>
</evidence>
<feature type="transmembrane region" description="Helical" evidence="3">
    <location>
        <begin position="578"/>
        <end position="600"/>
    </location>
</feature>
<feature type="compositionally biased region" description="Pro residues" evidence="2">
    <location>
        <begin position="535"/>
        <end position="544"/>
    </location>
</feature>
<protein>
    <submittedName>
        <fullName evidence="5">Membrane protein</fullName>
    </submittedName>
</protein>
<reference evidence="5" key="1">
    <citation type="submission" date="2021-09" db="EMBL/GenBank/DDBJ databases">
        <authorList>
            <person name="Andersen S.H."/>
            <person name="Beall E.A."/>
            <person name="Cappelle B."/>
            <person name="Falteisek K.J."/>
            <person name="Fenske B.A."/>
            <person name="Gansluckner N.W."/>
            <person name="Gilbertson S.M."/>
            <person name="Krings K.J."/>
            <person name="Mobeck M."/>
            <person name="Odeku J.O."/>
            <person name="Poncelet M.E."/>
            <person name="Rohr J.R."/>
            <person name="Rolands L."/>
            <person name="Whipple C.D."/>
            <person name="Whipple E.M."/>
            <person name="Spring A.M."/>
            <person name="Klyczek K."/>
            <person name="Garlena R.A."/>
            <person name="Russell D.A."/>
            <person name="Pope W.H."/>
            <person name="Jacobs-Sera D."/>
            <person name="Hatfull G.F."/>
        </authorList>
    </citation>
    <scope>NUCLEOTIDE SEQUENCE</scope>
</reference>
<feature type="compositionally biased region" description="Polar residues" evidence="2">
    <location>
        <begin position="96"/>
        <end position="106"/>
    </location>
</feature>
<feature type="region of interest" description="Disordered" evidence="2">
    <location>
        <begin position="535"/>
        <end position="576"/>
    </location>
</feature>